<dbReference type="STRING" id="178355.SAMN04488062_10284"/>
<evidence type="ECO:0000256" key="1">
    <source>
        <dbReference type="SAM" id="SignalP"/>
    </source>
</evidence>
<dbReference type="InterPro" id="IPR022742">
    <property type="entry name" value="Hydrolase_4"/>
</dbReference>
<proteinExistence type="predicted"/>
<evidence type="ECO:0000313" key="3">
    <source>
        <dbReference type="EMBL" id="SDG76911.1"/>
    </source>
</evidence>
<protein>
    <submittedName>
        <fullName evidence="3">Alpha/beta hydrolase family protein</fullName>
    </submittedName>
</protein>
<dbReference type="GO" id="GO:0016787">
    <property type="term" value="F:hydrolase activity"/>
    <property type="evidence" value="ECO:0007669"/>
    <property type="project" value="UniProtKB-KW"/>
</dbReference>
<organism evidence="3 4">
    <name type="scientific">Flavobacterium omnivorum</name>
    <dbReference type="NCBI Taxonomy" id="178355"/>
    <lineage>
        <taxon>Bacteria</taxon>
        <taxon>Pseudomonadati</taxon>
        <taxon>Bacteroidota</taxon>
        <taxon>Flavobacteriia</taxon>
        <taxon>Flavobacteriales</taxon>
        <taxon>Flavobacteriaceae</taxon>
        <taxon>Flavobacterium</taxon>
    </lineage>
</organism>
<sequence>MKNQSISTLIILLLFGYNLTAQNSDNNYPATSEEITIRIGNDSIAAFGMFAAGKEKKETVILLHGLPGNERNLDLAQELRRNGRNVIYFNYRGAWGSQGEFLYSNCLEDIKQVMDFFSTSENSEKFRIESKSFILFGHSMGGGIALISGAKDSRVHKIAVYSPWNVGYGPKDNNAQIEEFKKMLNSYFMLNIDSQNFIEDLIQNKDEYDILSHKKQLANKQLLIIDENERNKVWIEELDNTEYILIKTDHSFSDKRLELIEKVCKWINN</sequence>
<keyword evidence="3" id="KW-0378">Hydrolase</keyword>
<dbReference type="Gene3D" id="3.40.50.1820">
    <property type="entry name" value="alpha/beta hydrolase"/>
    <property type="match status" value="1"/>
</dbReference>
<dbReference type="RefSeq" id="WP_091254857.1">
    <property type="nucleotide sequence ID" value="NZ_FNDB01000002.1"/>
</dbReference>
<dbReference type="OrthoDB" id="2247630at2"/>
<keyword evidence="4" id="KW-1185">Reference proteome</keyword>
<evidence type="ECO:0000259" key="2">
    <source>
        <dbReference type="Pfam" id="PF12146"/>
    </source>
</evidence>
<dbReference type="SUPFAM" id="SSF53474">
    <property type="entry name" value="alpha/beta-Hydrolases"/>
    <property type="match status" value="1"/>
</dbReference>
<feature type="signal peptide" evidence="1">
    <location>
        <begin position="1"/>
        <end position="23"/>
    </location>
</feature>
<keyword evidence="1" id="KW-0732">Signal</keyword>
<dbReference type="EMBL" id="FNDB01000002">
    <property type="protein sequence ID" value="SDG76911.1"/>
    <property type="molecule type" value="Genomic_DNA"/>
</dbReference>
<evidence type="ECO:0000313" key="4">
    <source>
        <dbReference type="Proteomes" id="UP000199274"/>
    </source>
</evidence>
<name>A0A1G7WYE5_9FLAO</name>
<feature type="domain" description="Serine aminopeptidase S33" evidence="2">
    <location>
        <begin position="55"/>
        <end position="180"/>
    </location>
</feature>
<feature type="chain" id="PRO_5011574656" evidence="1">
    <location>
        <begin position="24"/>
        <end position="269"/>
    </location>
</feature>
<dbReference type="InterPro" id="IPR029058">
    <property type="entry name" value="AB_hydrolase_fold"/>
</dbReference>
<dbReference type="Pfam" id="PF12146">
    <property type="entry name" value="Hydrolase_4"/>
    <property type="match status" value="1"/>
</dbReference>
<dbReference type="PANTHER" id="PTHR12277">
    <property type="entry name" value="ALPHA/BETA HYDROLASE DOMAIN-CONTAINING PROTEIN"/>
    <property type="match status" value="1"/>
</dbReference>
<dbReference type="Proteomes" id="UP000199274">
    <property type="component" value="Unassembled WGS sequence"/>
</dbReference>
<dbReference type="AlphaFoldDB" id="A0A1G7WYE5"/>
<accession>A0A1G7WYE5</accession>
<reference evidence="4" key="1">
    <citation type="submission" date="2016-10" db="EMBL/GenBank/DDBJ databases">
        <authorList>
            <person name="Varghese N."/>
            <person name="Submissions S."/>
        </authorList>
    </citation>
    <scope>NUCLEOTIDE SEQUENCE [LARGE SCALE GENOMIC DNA]</scope>
    <source>
        <strain evidence="4">CGMCC 1.2747</strain>
    </source>
</reference>
<gene>
    <name evidence="3" type="ORF">SAMN04488062_10284</name>
</gene>